<evidence type="ECO:0000313" key="2">
    <source>
        <dbReference type="EMBL" id="PIK46001.1"/>
    </source>
</evidence>
<dbReference type="Proteomes" id="UP000230750">
    <property type="component" value="Unassembled WGS sequence"/>
</dbReference>
<gene>
    <name evidence="2" type="ORF">BSL78_17153</name>
</gene>
<feature type="region of interest" description="Disordered" evidence="1">
    <location>
        <begin position="119"/>
        <end position="162"/>
    </location>
</feature>
<evidence type="ECO:0000256" key="1">
    <source>
        <dbReference type="SAM" id="MobiDB-lite"/>
    </source>
</evidence>
<dbReference type="AlphaFoldDB" id="A0A2G8KDD1"/>
<feature type="region of interest" description="Disordered" evidence="1">
    <location>
        <begin position="1"/>
        <end position="89"/>
    </location>
</feature>
<organism evidence="2 3">
    <name type="scientific">Stichopus japonicus</name>
    <name type="common">Sea cucumber</name>
    <dbReference type="NCBI Taxonomy" id="307972"/>
    <lineage>
        <taxon>Eukaryota</taxon>
        <taxon>Metazoa</taxon>
        <taxon>Echinodermata</taxon>
        <taxon>Eleutherozoa</taxon>
        <taxon>Echinozoa</taxon>
        <taxon>Holothuroidea</taxon>
        <taxon>Aspidochirotacea</taxon>
        <taxon>Aspidochirotida</taxon>
        <taxon>Stichopodidae</taxon>
        <taxon>Apostichopus</taxon>
    </lineage>
</organism>
<protein>
    <submittedName>
        <fullName evidence="2">Uncharacterized protein</fullName>
    </submittedName>
</protein>
<feature type="compositionally biased region" description="Basic and acidic residues" evidence="1">
    <location>
        <begin position="293"/>
        <end position="302"/>
    </location>
</feature>
<name>A0A2G8KDD1_STIJA</name>
<accession>A0A2G8KDD1</accession>
<reference evidence="2 3" key="1">
    <citation type="journal article" date="2017" name="PLoS Biol.">
        <title>The sea cucumber genome provides insights into morphological evolution and visceral regeneration.</title>
        <authorList>
            <person name="Zhang X."/>
            <person name="Sun L."/>
            <person name="Yuan J."/>
            <person name="Sun Y."/>
            <person name="Gao Y."/>
            <person name="Zhang L."/>
            <person name="Li S."/>
            <person name="Dai H."/>
            <person name="Hamel J.F."/>
            <person name="Liu C."/>
            <person name="Yu Y."/>
            <person name="Liu S."/>
            <person name="Lin W."/>
            <person name="Guo K."/>
            <person name="Jin S."/>
            <person name="Xu P."/>
            <person name="Storey K.B."/>
            <person name="Huan P."/>
            <person name="Zhang T."/>
            <person name="Zhou Y."/>
            <person name="Zhang J."/>
            <person name="Lin C."/>
            <person name="Li X."/>
            <person name="Xing L."/>
            <person name="Huo D."/>
            <person name="Sun M."/>
            <person name="Wang L."/>
            <person name="Mercier A."/>
            <person name="Li F."/>
            <person name="Yang H."/>
            <person name="Xiang J."/>
        </authorList>
    </citation>
    <scope>NUCLEOTIDE SEQUENCE [LARGE SCALE GENOMIC DNA]</scope>
    <source>
        <strain evidence="2">Shaxun</strain>
        <tissue evidence="2">Muscle</tissue>
    </source>
</reference>
<feature type="compositionally biased region" description="Polar residues" evidence="1">
    <location>
        <begin position="36"/>
        <end position="51"/>
    </location>
</feature>
<proteinExistence type="predicted"/>
<feature type="region of interest" description="Disordered" evidence="1">
    <location>
        <begin position="238"/>
        <end position="318"/>
    </location>
</feature>
<comment type="caution">
    <text evidence="2">The sequence shown here is derived from an EMBL/GenBank/DDBJ whole genome shotgun (WGS) entry which is preliminary data.</text>
</comment>
<feature type="compositionally biased region" description="Low complexity" evidence="1">
    <location>
        <begin position="52"/>
        <end position="68"/>
    </location>
</feature>
<evidence type="ECO:0000313" key="3">
    <source>
        <dbReference type="Proteomes" id="UP000230750"/>
    </source>
</evidence>
<feature type="region of interest" description="Disordered" evidence="1">
    <location>
        <begin position="198"/>
        <end position="226"/>
    </location>
</feature>
<keyword evidence="3" id="KW-1185">Reference proteome</keyword>
<sequence>MQKRKSDIPNPLERAKPSQLTGPSGASLPVPRTRRSSSSGSQDGNRDVLNTSSSSNSSISSVSSLPCSKQLNSSQRPRLSKLRPPQGKQDGVVIKRGSLMMQHQPAKDNQSADIQQRKIPAPKPSLLKPSGLTGRSSGLARPKPASASQKIVSPLKKRKSQPLKATLTMEKVLKPTEATGQSEIKVLTESFPQIVKSSLRRPSPMHAERPRKPLLPCTPRGQEKPLYLRRKRILSSASSSATTAVSSCSDLDSSIPSVGTPARSRRRSCLPTPKKETPTSVKRRAVFTTPNKDQGETRERLSSLRSHSSTKLDGSPPAKKAAILRAVQSNISDLNSPSLNASTPDLKPMKLTQMRVKEEPSTSPAIGTVTTFPHAMTLALKTFKTPIRTNTWLGSRTTGS</sequence>
<dbReference type="EMBL" id="MRZV01000672">
    <property type="protein sequence ID" value="PIK46001.1"/>
    <property type="molecule type" value="Genomic_DNA"/>
</dbReference>
<feature type="compositionally biased region" description="Low complexity" evidence="1">
    <location>
        <begin position="238"/>
        <end position="257"/>
    </location>
</feature>